<keyword evidence="3" id="KW-1185">Reference proteome</keyword>
<feature type="signal peptide" evidence="1">
    <location>
        <begin position="1"/>
        <end position="21"/>
    </location>
</feature>
<name>A0A1W0XF36_HYPEX</name>
<comment type="caution">
    <text evidence="2">The sequence shown here is derived from an EMBL/GenBank/DDBJ whole genome shotgun (WGS) entry which is preliminary data.</text>
</comment>
<feature type="chain" id="PRO_5012958258" evidence="1">
    <location>
        <begin position="22"/>
        <end position="288"/>
    </location>
</feature>
<evidence type="ECO:0000313" key="2">
    <source>
        <dbReference type="EMBL" id="OQV26077.1"/>
    </source>
</evidence>
<gene>
    <name evidence="2" type="ORF">BV898_00205</name>
</gene>
<protein>
    <submittedName>
        <fullName evidence="2">Uncharacterized protein</fullName>
    </submittedName>
</protein>
<evidence type="ECO:0000313" key="3">
    <source>
        <dbReference type="Proteomes" id="UP000192578"/>
    </source>
</evidence>
<keyword evidence="1" id="KW-0732">Signal</keyword>
<accession>A0A1W0XF36</accession>
<sequence length="288" mass="31217">MEGATLLRAVLPLLAVQILLTERIGLSLTDVQVRVQLWRAEVEPCLRWPEDSTTSLKRIDDFIYAVTTTDPRGTYSLGVPIANINGMDELLLGILSGLAKHAQIGRGEPGVLLNFRKGLGVRDDGPVIGSVVSGADGSWIIVLEAGEYTMQGSKHLFATNYRNHPQDLDSHLTGPLPGSGERFRVFFGARGSKVTAPFSDLDVDDVNGCGPETITITQQAAGVYRFAVHHYYGEGLMSNSEATVTVTHAGGFRKLHIPQRVPGLVWTVFELNGSSIVPINTITNNQIQ</sequence>
<organism evidence="2 3">
    <name type="scientific">Hypsibius exemplaris</name>
    <name type="common">Freshwater tardigrade</name>
    <dbReference type="NCBI Taxonomy" id="2072580"/>
    <lineage>
        <taxon>Eukaryota</taxon>
        <taxon>Metazoa</taxon>
        <taxon>Ecdysozoa</taxon>
        <taxon>Tardigrada</taxon>
        <taxon>Eutardigrada</taxon>
        <taxon>Parachela</taxon>
        <taxon>Hypsibioidea</taxon>
        <taxon>Hypsibiidae</taxon>
        <taxon>Hypsibius</taxon>
    </lineage>
</organism>
<dbReference type="EMBL" id="MTYJ01000001">
    <property type="protein sequence ID" value="OQV26077.1"/>
    <property type="molecule type" value="Genomic_DNA"/>
</dbReference>
<dbReference type="Proteomes" id="UP000192578">
    <property type="component" value="Unassembled WGS sequence"/>
</dbReference>
<evidence type="ECO:0000256" key="1">
    <source>
        <dbReference type="SAM" id="SignalP"/>
    </source>
</evidence>
<dbReference type="OrthoDB" id="5946879at2759"/>
<reference evidence="3" key="1">
    <citation type="submission" date="2017-01" db="EMBL/GenBank/DDBJ databases">
        <title>Comparative genomics of anhydrobiosis in the tardigrade Hypsibius dujardini.</title>
        <authorList>
            <person name="Yoshida Y."/>
            <person name="Koutsovoulos G."/>
            <person name="Laetsch D."/>
            <person name="Stevens L."/>
            <person name="Kumar S."/>
            <person name="Horikawa D."/>
            <person name="Ishino K."/>
            <person name="Komine S."/>
            <person name="Tomita M."/>
            <person name="Blaxter M."/>
            <person name="Arakawa K."/>
        </authorList>
    </citation>
    <scope>NUCLEOTIDE SEQUENCE [LARGE SCALE GENOMIC DNA]</scope>
    <source>
        <strain evidence="3">Z151</strain>
    </source>
</reference>
<proteinExistence type="predicted"/>
<dbReference type="AlphaFoldDB" id="A0A1W0XF36"/>